<keyword evidence="3 9" id="KW-0547">Nucleotide-binding</keyword>
<name>A0A1H6EU14_9ACTN</name>
<dbReference type="PRINTS" id="PR01044">
    <property type="entry name" value="TRNASYNTHGA"/>
</dbReference>
<evidence type="ECO:0000256" key="6">
    <source>
        <dbReference type="ARBA" id="ARBA00023146"/>
    </source>
</evidence>
<organism evidence="10 11">
    <name type="scientific">Nonomuraea solani</name>
    <dbReference type="NCBI Taxonomy" id="1144553"/>
    <lineage>
        <taxon>Bacteria</taxon>
        <taxon>Bacillati</taxon>
        <taxon>Actinomycetota</taxon>
        <taxon>Actinomycetes</taxon>
        <taxon>Streptosporangiales</taxon>
        <taxon>Streptosporangiaceae</taxon>
        <taxon>Nonomuraea</taxon>
    </lineage>
</organism>
<dbReference type="GO" id="GO:0005829">
    <property type="term" value="C:cytosol"/>
    <property type="evidence" value="ECO:0007669"/>
    <property type="project" value="TreeGrafter"/>
</dbReference>
<dbReference type="Gene3D" id="1.20.58.180">
    <property type="entry name" value="Class II aaRS and biotin synthetases, domain 2"/>
    <property type="match status" value="1"/>
</dbReference>
<dbReference type="PROSITE" id="PS50861">
    <property type="entry name" value="AA_TRNA_LIGASE_II_GLYAB"/>
    <property type="match status" value="2"/>
</dbReference>
<dbReference type="InterPro" id="IPR015944">
    <property type="entry name" value="Gly-tRNA-synth_bsu"/>
</dbReference>
<dbReference type="HAMAP" id="MF_00254">
    <property type="entry name" value="Gly_tRNA_synth_alpha"/>
    <property type="match status" value="1"/>
</dbReference>
<evidence type="ECO:0000256" key="1">
    <source>
        <dbReference type="ARBA" id="ARBA00008226"/>
    </source>
</evidence>
<accession>A0A1H6EU14</accession>
<gene>
    <name evidence="9" type="primary">glyS</name>
    <name evidence="8" type="synonym">glyQ</name>
    <name evidence="10" type="ORF">SAMN05444920_115163</name>
</gene>
<keyword evidence="2 9" id="KW-0436">Ligase</keyword>
<dbReference type="GO" id="GO:0005524">
    <property type="term" value="F:ATP binding"/>
    <property type="evidence" value="ECO:0007669"/>
    <property type="project" value="UniProtKB-UniRule"/>
</dbReference>
<sequence length="1060" mass="113880">MDHPGRPLDCSVNGPTGPLSMNIEVYVVLTMQDALLALTKYWTDRGCMVVQPFNTEVGAGTLNPATILRVLGPEPWRVAYVEPSVRPDDARYGENPNRLQTHTQFQVILKPDPGNPQELYLGSLAALGIDIDAHDVRFVEDNWASPALGAWGLGWEVWLDGLEITQFTYFQQAGGTVLDPVSVEITYGMERIIMALQQVTHFRDIAYAPGLSYDEVFGQSEYEMSRYYLDEASVEANRRLFEEYAGEARRMLDARLPLPAHTYVLKCSHAFNVLDSRGAVSTTERAKSFARMRALSREVAALWQERRQELGHPLGTVEPLPRPALPEVLPAVSEPATLLLEIGTEELPVTEVSRAVDEVRRSLADKLAGTRLTHGEIRTFATPRRLVAIVDTVAPAEFDAERTVRGPRVSAAFDADGRPTKAAAGFARGQGVDVADLRRIDIDGVEYVGVVKTDVGRGAVEVLSEVLAEVVTDLRGEKNMRWNDPGLSYSRPVRWLLALLGEVEVPVAVSALLSGRTTRVHRTAPEPVVTVPGATGYAEFLAGHDIVLDRAARREQIVAGAQKLAAEVGGLIDLELEAALVEEIVDLVEKPEPILGGFDARYLELPQEILTTVMRKHQRYLPVRDAEGRLLPHFVAVANGSCDHAATRAGNEAVLRARYEDAAFFWRADLQVKPETMKAALDKLAFEERLGSMADRANRVAATAAAITGAGDMAVTGAGDTALTGVGDTAITGAGDTAVTSPGTGLLSLSDAEQGVLASAARLAKFDLASQMVIELSSLAGTMAREYARHAGEPEPVAQALYEMELPHASGGTLPATVPGAVLSLADRFELLAGLFAVGVSPSGSSDPFGLRRAALGVLAILRAMPELRQVTVSAGLAAAAAQLAAGGVEVPAEAVGDAHTFVMRRYERQLLDAGADHRLVSAVMPLADAPANADETLDELAARTGDAAFTELIVALQRVYRIVPEGTSAGYDPALLTQPAELALVGAFNGVLDAMAWRDRTLAEFADVAEALVGPVTDFFDQILVMAEEPEIRAARLGLLASIRDLAATVLDWRPLSTD</sequence>
<dbReference type="SUPFAM" id="SSF109604">
    <property type="entry name" value="HD-domain/PDEase-like"/>
    <property type="match status" value="1"/>
</dbReference>
<evidence type="ECO:0000256" key="5">
    <source>
        <dbReference type="ARBA" id="ARBA00022917"/>
    </source>
</evidence>
<keyword evidence="9" id="KW-0963">Cytoplasm</keyword>
<keyword evidence="6 9" id="KW-0030">Aminoacyl-tRNA synthetase</keyword>
<proteinExistence type="inferred from homology"/>
<dbReference type="NCBIfam" id="NF006827">
    <property type="entry name" value="PRK09348.1"/>
    <property type="match status" value="1"/>
</dbReference>
<dbReference type="SUPFAM" id="SSF55681">
    <property type="entry name" value="Class II aaRS and biotin synthetases"/>
    <property type="match status" value="1"/>
</dbReference>
<dbReference type="Pfam" id="PF02092">
    <property type="entry name" value="tRNA_synt_2f"/>
    <property type="match status" value="1"/>
</dbReference>
<reference evidence="10 11" key="1">
    <citation type="submission" date="2016-10" db="EMBL/GenBank/DDBJ databases">
        <authorList>
            <person name="de Groot N.N."/>
        </authorList>
    </citation>
    <scope>NUCLEOTIDE SEQUENCE [LARGE SCALE GENOMIC DNA]</scope>
    <source>
        <strain evidence="10 11">CGMCC 4.7037</strain>
    </source>
</reference>
<evidence type="ECO:0000256" key="2">
    <source>
        <dbReference type="ARBA" id="ARBA00022598"/>
    </source>
</evidence>
<dbReference type="InterPro" id="IPR006194">
    <property type="entry name" value="Gly-tRNA-synth_heterodimer"/>
</dbReference>
<comment type="similarity">
    <text evidence="1 9">Belongs to the class-II aminoacyl-tRNA synthetase family.</text>
</comment>
<dbReference type="FunFam" id="3.30.930.10:FF:000006">
    <property type="entry name" value="Glycine--tRNA ligase alpha subunit"/>
    <property type="match status" value="1"/>
</dbReference>
<evidence type="ECO:0000313" key="10">
    <source>
        <dbReference type="EMBL" id="SEH00184.1"/>
    </source>
</evidence>
<evidence type="ECO:0000256" key="4">
    <source>
        <dbReference type="ARBA" id="ARBA00022840"/>
    </source>
</evidence>
<evidence type="ECO:0000256" key="7">
    <source>
        <dbReference type="ARBA" id="ARBA00047937"/>
    </source>
</evidence>
<dbReference type="Proteomes" id="UP000236732">
    <property type="component" value="Unassembled WGS sequence"/>
</dbReference>
<dbReference type="PANTHER" id="PTHR30075">
    <property type="entry name" value="GLYCYL-TRNA SYNTHETASE"/>
    <property type="match status" value="1"/>
</dbReference>
<comment type="subcellular location">
    <subcellularLocation>
        <location evidence="9">Cytoplasm</location>
    </subcellularLocation>
</comment>
<dbReference type="GO" id="GO:0006426">
    <property type="term" value="P:glycyl-tRNA aminoacylation"/>
    <property type="evidence" value="ECO:0007669"/>
    <property type="project" value="UniProtKB-UniRule"/>
</dbReference>
<keyword evidence="11" id="KW-1185">Reference proteome</keyword>
<evidence type="ECO:0000256" key="9">
    <source>
        <dbReference type="HAMAP-Rule" id="MF_00255"/>
    </source>
</evidence>
<dbReference type="AlphaFoldDB" id="A0A1H6EU14"/>
<dbReference type="InterPro" id="IPR045864">
    <property type="entry name" value="aa-tRNA-synth_II/BPL/LPL"/>
</dbReference>
<dbReference type="Gene3D" id="3.30.930.10">
    <property type="entry name" value="Bira Bifunctional Protein, Domain 2"/>
    <property type="match status" value="1"/>
</dbReference>
<protein>
    <recommendedName>
        <fullName evidence="8 9">Multifunctional fusion protein</fullName>
    </recommendedName>
    <domain>
        <recommendedName>
            <fullName evidence="9">Glycine--tRNA ligase beta subunit</fullName>
            <ecNumber evidence="9">6.1.1.14</ecNumber>
        </recommendedName>
        <alternativeName>
            <fullName evidence="9">Glycyl-tRNA synthetase beta subunit</fullName>
            <shortName evidence="9">GlyRS</shortName>
        </alternativeName>
    </domain>
    <domain>
        <recommendedName>
            <fullName evidence="8">Glycine--tRNA ligase alpha subunit</fullName>
        </recommendedName>
        <alternativeName>
            <fullName evidence="8">Glycyl-tRNA synthetase alpha subunit</fullName>
        </alternativeName>
    </domain>
</protein>
<dbReference type="EC" id="6.1.1.14" evidence="9"/>
<keyword evidence="4 9" id="KW-0067">ATP-binding</keyword>
<keyword evidence="5 9" id="KW-0648">Protein biosynthesis</keyword>
<evidence type="ECO:0000256" key="8">
    <source>
        <dbReference type="HAMAP-Rule" id="MF_00254"/>
    </source>
</evidence>
<comment type="subunit">
    <text evidence="9">Tetramer of two alpha and two beta subunits.</text>
</comment>
<dbReference type="Pfam" id="PF02091">
    <property type="entry name" value="tRNA-synt_2e"/>
    <property type="match status" value="1"/>
</dbReference>
<dbReference type="NCBIfam" id="TIGR00388">
    <property type="entry name" value="glyQ"/>
    <property type="match status" value="1"/>
</dbReference>
<dbReference type="NCBIfam" id="TIGR00211">
    <property type="entry name" value="glyS"/>
    <property type="match status" value="1"/>
</dbReference>
<evidence type="ECO:0000313" key="11">
    <source>
        <dbReference type="Proteomes" id="UP000236732"/>
    </source>
</evidence>
<dbReference type="GO" id="GO:0004820">
    <property type="term" value="F:glycine-tRNA ligase activity"/>
    <property type="evidence" value="ECO:0007669"/>
    <property type="project" value="UniProtKB-UniRule"/>
</dbReference>
<evidence type="ECO:0000256" key="3">
    <source>
        <dbReference type="ARBA" id="ARBA00022741"/>
    </source>
</evidence>
<dbReference type="HAMAP" id="MF_00255">
    <property type="entry name" value="Gly_tRNA_synth_beta"/>
    <property type="match status" value="1"/>
</dbReference>
<comment type="catalytic activity">
    <reaction evidence="7 9">
        <text>tRNA(Gly) + glycine + ATP = glycyl-tRNA(Gly) + AMP + diphosphate</text>
        <dbReference type="Rhea" id="RHEA:16013"/>
        <dbReference type="Rhea" id="RHEA-COMP:9664"/>
        <dbReference type="Rhea" id="RHEA-COMP:9683"/>
        <dbReference type="ChEBI" id="CHEBI:30616"/>
        <dbReference type="ChEBI" id="CHEBI:33019"/>
        <dbReference type="ChEBI" id="CHEBI:57305"/>
        <dbReference type="ChEBI" id="CHEBI:78442"/>
        <dbReference type="ChEBI" id="CHEBI:78522"/>
        <dbReference type="ChEBI" id="CHEBI:456215"/>
        <dbReference type="EC" id="6.1.1.14"/>
    </reaction>
</comment>
<dbReference type="PANTHER" id="PTHR30075:SF2">
    <property type="entry name" value="GLYCINE--TRNA LIGASE, CHLOROPLASTIC_MITOCHONDRIAL 2"/>
    <property type="match status" value="1"/>
</dbReference>
<dbReference type="EMBL" id="FNVT01000015">
    <property type="protein sequence ID" value="SEH00184.1"/>
    <property type="molecule type" value="Genomic_DNA"/>
</dbReference>
<dbReference type="InterPro" id="IPR002310">
    <property type="entry name" value="Gly-tRNA_ligase_asu"/>
</dbReference>